<protein>
    <recommendedName>
        <fullName evidence="4">Histone deacetylation protein Rxt3-domain-containing protein</fullName>
    </recommendedName>
</protein>
<dbReference type="InParanoid" id="A0A1Y1U957"/>
<accession>A0A1Y1U957</accession>
<dbReference type="InterPro" id="IPR013951">
    <property type="entry name" value="Rxt3"/>
</dbReference>
<feature type="compositionally biased region" description="Polar residues" evidence="1">
    <location>
        <begin position="315"/>
        <end position="342"/>
    </location>
</feature>
<dbReference type="RefSeq" id="XP_021868362.1">
    <property type="nucleotide sequence ID" value="XM_022017096.1"/>
</dbReference>
<comment type="caution">
    <text evidence="2">The sequence shown here is derived from an EMBL/GenBank/DDBJ whole genome shotgun (WGS) entry which is preliminary data.</text>
</comment>
<evidence type="ECO:0000313" key="3">
    <source>
        <dbReference type="Proteomes" id="UP000193218"/>
    </source>
</evidence>
<proteinExistence type="predicted"/>
<feature type="compositionally biased region" description="Polar residues" evidence="1">
    <location>
        <begin position="453"/>
        <end position="479"/>
    </location>
</feature>
<dbReference type="GeneID" id="33558905"/>
<feature type="compositionally biased region" description="Basic and acidic residues" evidence="1">
    <location>
        <begin position="226"/>
        <end position="280"/>
    </location>
</feature>
<gene>
    <name evidence="2" type="ORF">BD324DRAFT_638273</name>
</gene>
<feature type="compositionally biased region" description="Gly residues" evidence="1">
    <location>
        <begin position="493"/>
        <end position="503"/>
    </location>
</feature>
<keyword evidence="3" id="KW-1185">Reference proteome</keyword>
<sequence length="1079" mass="118042">MPQPALNRSPNQSAVSASMSPLDRPGSTTSNPSSTKPPTPAPSTTQAAPSTSKGNNGNAAAGSSINRAPSASSDSKSDKYPAWSPYPWEVRIQRERQYYLKQKDGASADANDAQFRVSRTPSSNDAGAKETTSGDPANRTPSASHHHHHHHHHVHTHSAQTPGSAGSTPAAGASAASTPSAVGTAGSSSATAAGAPGARRPENTTPNPAGLGTRWGSAYPFFNPNREAERQIQREREIRAARERERERERDRERELDRQRVERERLRDQAAESERRRKETQTSPNVGPTSGPNPYPRPSLPPSPTVSRSLPAPNPTQSGQSSISPVATPGVTSSSTARTSITLPGFSSLGKRALPSPFERENRDRSSSTAGASDQAGQVKHNRTLSNSSTTETKPPQPGVISPRKSGGSETGSAWKGYPGDQRRSDQLSQPQPQQQQQQGAAPPQQPERSPLASPTISNKPPVTASSTMNTAGSNAQGQSRHFSAYGYSAPFGFGGNSYGGAYGNSWLERERQRQRDRDQREREQERIRERERLEKLEKDRAEREKQQRLANPPPPTESRQFGLYNPGGLYRMPYERVGQSSSTNQSRIEVLNAPNADPQAAARPGEPGSNQIPTSRESRPYSYAGKNEPGIPAANAASVKDREYHYTPRDKRSRMDAAIEEQAHRRGSSNKTKRRKEDERARSPPSAYQAPAPTRPLPHLANLTREIKEYPEVTSAQIESWLKTIPDLTAVRSRHIYGGADWRLAGDLPGDATLGDLMVIQINAAFLGPSWVLRGEDGWDTADPETPEDLELSEGLNQRQIFGTDVYTDDSDLGLILIHAGWLKWKHEAAMEVEKTESKAKPSDQDSILVSVRLAPRLVRYVSTLRNGIASRGWGNGHDGLSIVVEGVQRYKASRKAPNSRANRKLRMAEMAIQRASVMRVAEPLKEAPRYLNGVLPSVVFVRDAPLIKYNISDLRDYLEIPDADEMDARSLWTHDLHMESEDDVYTVSLEDDARASVAPKIRIEHSDRPGRFVKSNGSVSAKKATLAESRSPDDLSWTKDGLLVRLDGEAGVLCAVEAYTWKRRAGVSLLESMDTTE</sequence>
<dbReference type="STRING" id="4999.A0A1Y1U957"/>
<dbReference type="Gene3D" id="2.170.130.20">
    <property type="entry name" value="LCCL-like domain"/>
    <property type="match status" value="1"/>
</dbReference>
<dbReference type="EMBL" id="NBSH01000016">
    <property type="protein sequence ID" value="ORX34074.1"/>
    <property type="molecule type" value="Genomic_DNA"/>
</dbReference>
<feature type="compositionally biased region" description="Low complexity" evidence="1">
    <location>
        <begin position="42"/>
        <end position="74"/>
    </location>
</feature>
<dbReference type="Proteomes" id="UP000193218">
    <property type="component" value="Unassembled WGS sequence"/>
</dbReference>
<name>A0A1Y1U957_9TREE</name>
<feature type="compositionally biased region" description="Basic residues" evidence="1">
    <location>
        <begin position="666"/>
        <end position="675"/>
    </location>
</feature>
<dbReference type="InterPro" id="IPR036609">
    <property type="entry name" value="LCCL_sf"/>
</dbReference>
<feature type="compositionally biased region" description="Low complexity" evidence="1">
    <location>
        <begin position="161"/>
        <end position="198"/>
    </location>
</feature>
<dbReference type="Pfam" id="PF08642">
    <property type="entry name" value="Rxt3"/>
    <property type="match status" value="1"/>
</dbReference>
<feature type="compositionally biased region" description="Low complexity" evidence="1">
    <location>
        <begin position="430"/>
        <end position="443"/>
    </location>
</feature>
<evidence type="ECO:0000256" key="1">
    <source>
        <dbReference type="SAM" id="MobiDB-lite"/>
    </source>
</evidence>
<evidence type="ECO:0008006" key="4">
    <source>
        <dbReference type="Google" id="ProtNLM"/>
    </source>
</evidence>
<evidence type="ECO:0000313" key="2">
    <source>
        <dbReference type="EMBL" id="ORX34074.1"/>
    </source>
</evidence>
<dbReference type="AlphaFoldDB" id="A0A1Y1U957"/>
<feature type="compositionally biased region" description="Polar residues" evidence="1">
    <location>
        <begin position="367"/>
        <end position="376"/>
    </location>
</feature>
<feature type="compositionally biased region" description="Polar residues" evidence="1">
    <location>
        <begin position="384"/>
        <end position="394"/>
    </location>
</feature>
<feature type="region of interest" description="Disordered" evidence="1">
    <location>
        <begin position="509"/>
        <end position="698"/>
    </location>
</feature>
<feature type="compositionally biased region" description="Polar residues" evidence="1">
    <location>
        <begin position="579"/>
        <end position="588"/>
    </location>
</feature>
<organism evidence="2 3">
    <name type="scientific">Kockovaella imperatae</name>
    <dbReference type="NCBI Taxonomy" id="4999"/>
    <lineage>
        <taxon>Eukaryota</taxon>
        <taxon>Fungi</taxon>
        <taxon>Dikarya</taxon>
        <taxon>Basidiomycota</taxon>
        <taxon>Agaricomycotina</taxon>
        <taxon>Tremellomycetes</taxon>
        <taxon>Tremellales</taxon>
        <taxon>Cuniculitremaceae</taxon>
        <taxon>Kockovaella</taxon>
    </lineage>
</organism>
<dbReference type="OrthoDB" id="3596986at2759"/>
<reference evidence="2 3" key="1">
    <citation type="submission" date="2017-03" db="EMBL/GenBank/DDBJ databases">
        <title>Widespread Adenine N6-methylation of Active Genes in Fungi.</title>
        <authorList>
            <consortium name="DOE Joint Genome Institute"/>
            <person name="Mondo S.J."/>
            <person name="Dannebaum R.O."/>
            <person name="Kuo R.C."/>
            <person name="Louie K.B."/>
            <person name="Bewick A.J."/>
            <person name="Labutti K."/>
            <person name="Haridas S."/>
            <person name="Kuo A."/>
            <person name="Salamov A."/>
            <person name="Ahrendt S.R."/>
            <person name="Lau R."/>
            <person name="Bowen B.P."/>
            <person name="Lipzen A."/>
            <person name="Sullivan W."/>
            <person name="Andreopoulos W.B."/>
            <person name="Clum A."/>
            <person name="Lindquist E."/>
            <person name="Daum C."/>
            <person name="Northen T.R."/>
            <person name="Ramamoorthy G."/>
            <person name="Schmitz R.J."/>
            <person name="Gryganskyi A."/>
            <person name="Culley D."/>
            <person name="Magnuson J."/>
            <person name="James T.Y."/>
            <person name="O'Malley M.A."/>
            <person name="Stajich J.E."/>
            <person name="Spatafora J.W."/>
            <person name="Visel A."/>
            <person name="Grigoriev I.V."/>
        </authorList>
    </citation>
    <scope>NUCLEOTIDE SEQUENCE [LARGE SCALE GENOMIC DNA]</scope>
    <source>
        <strain evidence="2 3">NRRL Y-17943</strain>
    </source>
</reference>
<feature type="compositionally biased region" description="Basic residues" evidence="1">
    <location>
        <begin position="144"/>
        <end position="156"/>
    </location>
</feature>
<feature type="region of interest" description="Disordered" evidence="1">
    <location>
        <begin position="101"/>
        <end position="479"/>
    </location>
</feature>
<feature type="compositionally biased region" description="Basic and acidic residues" evidence="1">
    <location>
        <begin position="509"/>
        <end position="548"/>
    </location>
</feature>
<feature type="compositionally biased region" description="Basic and acidic residues" evidence="1">
    <location>
        <begin position="640"/>
        <end position="665"/>
    </location>
</feature>
<feature type="compositionally biased region" description="Polar residues" evidence="1">
    <location>
        <begin position="117"/>
        <end position="143"/>
    </location>
</feature>
<feature type="compositionally biased region" description="Pro residues" evidence="1">
    <location>
        <begin position="291"/>
        <end position="304"/>
    </location>
</feature>
<feature type="compositionally biased region" description="Polar residues" evidence="1">
    <location>
        <begin position="1"/>
        <end position="19"/>
    </location>
</feature>
<feature type="compositionally biased region" description="Low complexity" evidence="1">
    <location>
        <begin position="25"/>
        <end position="34"/>
    </location>
</feature>
<feature type="region of interest" description="Disordered" evidence="1">
    <location>
        <begin position="485"/>
        <end position="504"/>
    </location>
</feature>
<feature type="region of interest" description="Disordered" evidence="1">
    <location>
        <begin position="1"/>
        <end position="88"/>
    </location>
</feature>